<keyword evidence="2" id="KW-1185">Reference proteome</keyword>
<dbReference type="EMBL" id="CM042011">
    <property type="protein sequence ID" value="KAI3766929.1"/>
    <property type="molecule type" value="Genomic_DNA"/>
</dbReference>
<name>A0ACB9F6K4_CICIN</name>
<sequence length="81" mass="9051">MFLRNLFLPPPAITRSAIGLPPPTVGESDAIGVPFRHCLLRRSRPPPPPPPPPPPHPTTPASSNYLYHRSLISLNEWCYYI</sequence>
<comment type="caution">
    <text evidence="1">The sequence shown here is derived from an EMBL/GenBank/DDBJ whole genome shotgun (WGS) entry which is preliminary data.</text>
</comment>
<organism evidence="1 2">
    <name type="scientific">Cichorium intybus</name>
    <name type="common">Chicory</name>
    <dbReference type="NCBI Taxonomy" id="13427"/>
    <lineage>
        <taxon>Eukaryota</taxon>
        <taxon>Viridiplantae</taxon>
        <taxon>Streptophyta</taxon>
        <taxon>Embryophyta</taxon>
        <taxon>Tracheophyta</taxon>
        <taxon>Spermatophyta</taxon>
        <taxon>Magnoliopsida</taxon>
        <taxon>eudicotyledons</taxon>
        <taxon>Gunneridae</taxon>
        <taxon>Pentapetalae</taxon>
        <taxon>asterids</taxon>
        <taxon>campanulids</taxon>
        <taxon>Asterales</taxon>
        <taxon>Asteraceae</taxon>
        <taxon>Cichorioideae</taxon>
        <taxon>Cichorieae</taxon>
        <taxon>Cichoriinae</taxon>
        <taxon>Cichorium</taxon>
    </lineage>
</organism>
<reference evidence="2" key="1">
    <citation type="journal article" date="2022" name="Mol. Ecol. Resour.">
        <title>The genomes of chicory, endive, great burdock and yacon provide insights into Asteraceae palaeo-polyploidization history and plant inulin production.</title>
        <authorList>
            <person name="Fan W."/>
            <person name="Wang S."/>
            <person name="Wang H."/>
            <person name="Wang A."/>
            <person name="Jiang F."/>
            <person name="Liu H."/>
            <person name="Zhao H."/>
            <person name="Xu D."/>
            <person name="Zhang Y."/>
        </authorList>
    </citation>
    <scope>NUCLEOTIDE SEQUENCE [LARGE SCALE GENOMIC DNA]</scope>
    <source>
        <strain evidence="2">cv. Punajuju</strain>
    </source>
</reference>
<reference evidence="1 2" key="2">
    <citation type="journal article" date="2022" name="Mol. Ecol. Resour.">
        <title>The genomes of chicory, endive, great burdock and yacon provide insights into Asteraceae paleo-polyploidization history and plant inulin production.</title>
        <authorList>
            <person name="Fan W."/>
            <person name="Wang S."/>
            <person name="Wang H."/>
            <person name="Wang A."/>
            <person name="Jiang F."/>
            <person name="Liu H."/>
            <person name="Zhao H."/>
            <person name="Xu D."/>
            <person name="Zhang Y."/>
        </authorList>
    </citation>
    <scope>NUCLEOTIDE SEQUENCE [LARGE SCALE GENOMIC DNA]</scope>
    <source>
        <strain evidence="2">cv. Punajuju</strain>
        <tissue evidence="1">Leaves</tissue>
    </source>
</reference>
<gene>
    <name evidence="1" type="ORF">L2E82_17008</name>
</gene>
<dbReference type="Proteomes" id="UP001055811">
    <property type="component" value="Linkage Group LG03"/>
</dbReference>
<accession>A0ACB9F6K4</accession>
<evidence type="ECO:0000313" key="1">
    <source>
        <dbReference type="EMBL" id="KAI3766929.1"/>
    </source>
</evidence>
<evidence type="ECO:0000313" key="2">
    <source>
        <dbReference type="Proteomes" id="UP001055811"/>
    </source>
</evidence>
<protein>
    <submittedName>
        <fullName evidence="1">Uncharacterized protein</fullName>
    </submittedName>
</protein>
<proteinExistence type="predicted"/>